<reference evidence="2" key="1">
    <citation type="journal article" date="2014" name="Genome Announc.">
        <title>De novo whole-genome sequence and genome annotation of Lichtheimia ramosa.</title>
        <authorList>
            <person name="Linde J."/>
            <person name="Schwartze V."/>
            <person name="Binder U."/>
            <person name="Lass-Florl C."/>
            <person name="Voigt K."/>
            <person name="Horn F."/>
        </authorList>
    </citation>
    <scope>NUCLEOTIDE SEQUENCE</scope>
    <source>
        <strain evidence="2">JMRC FSU:6197</strain>
    </source>
</reference>
<gene>
    <name evidence="2" type="ORF">LRAMOSA11253</name>
</gene>
<proteinExistence type="predicted"/>
<dbReference type="AlphaFoldDB" id="A0A077WVJ5"/>
<organism evidence="2">
    <name type="scientific">Lichtheimia ramosa</name>
    <dbReference type="NCBI Taxonomy" id="688394"/>
    <lineage>
        <taxon>Eukaryota</taxon>
        <taxon>Fungi</taxon>
        <taxon>Fungi incertae sedis</taxon>
        <taxon>Mucoromycota</taxon>
        <taxon>Mucoromycotina</taxon>
        <taxon>Mucoromycetes</taxon>
        <taxon>Mucorales</taxon>
        <taxon>Lichtheimiaceae</taxon>
        <taxon>Lichtheimia</taxon>
    </lineage>
</organism>
<dbReference type="GO" id="GO:0005684">
    <property type="term" value="C:U2-type spliceosomal complex"/>
    <property type="evidence" value="ECO:0007669"/>
    <property type="project" value="TreeGrafter"/>
</dbReference>
<dbReference type="EMBL" id="LK023341">
    <property type="protein sequence ID" value="CDS10767.1"/>
    <property type="molecule type" value="Genomic_DNA"/>
</dbReference>
<dbReference type="InterPro" id="IPR013169">
    <property type="entry name" value="mRNA_splic_Cwf18-like"/>
</dbReference>
<dbReference type="PANTHER" id="PTHR31551">
    <property type="entry name" value="PRE-MRNA-SPLICING FACTOR CWF18"/>
    <property type="match status" value="1"/>
</dbReference>
<dbReference type="Pfam" id="PF08315">
    <property type="entry name" value="cwf18"/>
    <property type="match status" value="1"/>
</dbReference>
<dbReference type="PANTHER" id="PTHR31551:SF1">
    <property type="entry name" value="COILED-COIL DOMAIN-CONTAINING PROTEIN 12"/>
    <property type="match status" value="1"/>
</dbReference>
<sequence>MEEEARKRKERLAALRKRKVDGENSSERTLAFRSYTPNDENLKQHVNIATPDDVGETVESETKSYTKDALAEAAVKEKEEVDLFNLQPKKPNWDLKRDVEKKLERLDRRTQKAVLELIRQRLSNESDKTVNLAEAVANAEKQQQLDKED</sequence>
<name>A0A077WVJ5_9FUNG</name>
<dbReference type="GO" id="GO:0071014">
    <property type="term" value="C:post-mRNA release spliceosomal complex"/>
    <property type="evidence" value="ECO:0007669"/>
    <property type="project" value="TreeGrafter"/>
</dbReference>
<evidence type="ECO:0008006" key="3">
    <source>
        <dbReference type="Google" id="ProtNLM"/>
    </source>
</evidence>
<accession>A0A077WVJ5</accession>
<evidence type="ECO:0000256" key="1">
    <source>
        <dbReference type="SAM" id="MobiDB-lite"/>
    </source>
</evidence>
<protein>
    <recommendedName>
        <fullName evidence="3">Coiled-coil domain-containing protein 12</fullName>
    </recommendedName>
</protein>
<dbReference type="OrthoDB" id="10261348at2759"/>
<evidence type="ECO:0000313" key="2">
    <source>
        <dbReference type="EMBL" id="CDS10767.1"/>
    </source>
</evidence>
<feature type="region of interest" description="Disordered" evidence="1">
    <location>
        <begin position="17"/>
        <end position="38"/>
    </location>
</feature>